<dbReference type="InterPro" id="IPR013701">
    <property type="entry name" value="Lhr-like_DEAD/DEAH_assoc"/>
</dbReference>
<dbReference type="Pfam" id="PF08494">
    <property type="entry name" value="DEAD_assoc"/>
    <property type="match status" value="1"/>
</dbReference>
<dbReference type="InterPro" id="IPR045628">
    <property type="entry name" value="Lhr_WH_dom"/>
</dbReference>
<dbReference type="SUPFAM" id="SSF52540">
    <property type="entry name" value="P-loop containing nucleoside triphosphate hydrolases"/>
    <property type="match status" value="1"/>
</dbReference>
<dbReference type="Gene3D" id="3.40.50.300">
    <property type="entry name" value="P-loop containing nucleotide triphosphate hydrolases"/>
    <property type="match status" value="2"/>
</dbReference>
<keyword evidence="13" id="KW-1185">Reference proteome</keyword>
<dbReference type="Pfam" id="PF00271">
    <property type="entry name" value="Helicase_C"/>
    <property type="match status" value="1"/>
</dbReference>
<dbReference type="InterPro" id="IPR001650">
    <property type="entry name" value="Helicase_C-like"/>
</dbReference>
<dbReference type="SMART" id="SM00382">
    <property type="entry name" value="AAA"/>
    <property type="match status" value="1"/>
</dbReference>
<feature type="region of interest" description="Disordered" evidence="9">
    <location>
        <begin position="1047"/>
        <end position="1078"/>
    </location>
</feature>
<dbReference type="InterPro" id="IPR014001">
    <property type="entry name" value="Helicase_ATP-bd"/>
</dbReference>
<sequence length="1608" mass="168876">MTPSFFGPATRAWFERAFPGGPTPAQEGAWASVAGGEDTLVVAPTGSGKTLAAFLWSLDRLLSSPVPEDPARRCRVLYVSPLKALAVDVERNLRVPLAGISAAAAESGAPVSPVSVGVRTGDTPADERRRMATRPPDILITTPESLFLVLTSRAREGLAGVETVIVDEVHALAGTKRGAHLALSLERLEELVDRRTLRIGLSATVRPAETVAEFLGGAAIVAPPDAPHLDLSVAVPVFDMEEPHLPPPPRALGPGDPEETGAEVEPPKAPGPPVPADASPAGAPPAAGPPAGAGSLWPHLERRVLDLVEEHRSTIVFTNGRRTAERLCARLNDLYAERHGADLPPAEVPALVIAQSGSSRGAAPVIARTHHGSMSKAERAVVEDDLKAGRLRCVVATSSLELGVDMGAVDLVVQVAAPPSVASGLQRVGRAGHQVGGTSRGVFLPAFRGDLLTTAVAVERMRAGDIEPLRMPRSPLDVLAQQIVAMVAMDEWPVAELAAVVRRAAPFSDLADSVLESVLDMLSGRYPSDEFAELRPRLVWDRREGVLRARPDAQRLAVVAGGTIPDRGMYTVHLAGAEGAEQDGTAPKASVEGGGGRREGGTAPKASVEGGGGRREGGTAPKASVEGGGGRRVGPTRVGELDEEMVYESRVGDVFVLGSTTWRIEGITADRVLVSPAPGRPGRMPFWKADAQGRPVELGRAIGAAVRRLGEAPREAAAEFAGLDPWAARNLAAYVGEQRDATGHVPDDRTVVIERFRDQVGDRRVVVHSPLGDRVHAPWALAVAARIRERYGVESRVLHGDDGIVLNLPDTVGGLDEPGVLAELVAVDPETVEAVVTDELTGSALFASRFRECAARALLLPRQRPDRRMPLWQQRLRASHLLSVAGRYGSFPIVLETARECLQDLFDVPALVEVLRGVRSRDVRVVEVETDRASPFARSLLMEYTAAFLYEGDAPAAEARAGALALDPSLLSDLLGRTDLRDLLDPGVVAEVDGLLQRTAAPVRDGEAAADLLRELGPLTTAEAAARGVRAEWLAALEEEGRAVRMPLPGAVEPPAPAGGDAAGPGPAAPAPDGGGPVERWCAVEDVARLRDALGVPAAPGVPRALLEPAADPVRDLVSRYARTHGPFTTAAAAARLGLGEEAVAGMLRVLAREGRVSRGGFRPGGTGTEWCDADVLRRLRRGSIARLRAEVEPVDPAALARFAPAWQRAVPGERWRGPDAVFEAVESLRGAPVPASALESLVLPSRVEGYEPRMLDELTQAGDVVWAGAGPLPGGDGRIVLLPADEAAELAPAPVLPEPDSPEHAVLSALREGGALFFRDLADRVTRDGGIGAPSDADLVAALWSLVWNGVVANDTLAPVRALLGAGDPVRPPRRPRPGRAPRAVLPTRSGPPTAAGRWSVLPEREPDPTRRVLASVQARLERQGLLVKGWQGGGISPDEYWVLRSMEEAGRVRRGYFVAGLGGAQFALPGAVDRLRALAGENRGGAVAPVVLAADDPANPFGRELPWPEAGEGGRPARTAGAVVVVDDGRPTLYTGRGGRSALTLGASPHELARAAAALAEVVRTGALGTVTVERADGAEVFGTPLDAALVSAGFHATPRGLRLRP</sequence>
<protein>
    <submittedName>
        <fullName evidence="12">DEAD/DEAH box helicase</fullName>
    </submittedName>
</protein>
<evidence type="ECO:0000256" key="5">
    <source>
        <dbReference type="ARBA" id="ARBA00022840"/>
    </source>
</evidence>
<dbReference type="CDD" id="cd17922">
    <property type="entry name" value="DEXHc_LHR-like"/>
    <property type="match status" value="1"/>
</dbReference>
<evidence type="ECO:0000256" key="3">
    <source>
        <dbReference type="ARBA" id="ARBA00022801"/>
    </source>
</evidence>
<keyword evidence="3" id="KW-0378">Hydrolase</keyword>
<dbReference type="PANTHER" id="PTHR47962">
    <property type="entry name" value="ATP-DEPENDENT HELICASE LHR-RELATED-RELATED"/>
    <property type="match status" value="1"/>
</dbReference>
<dbReference type="Pfam" id="PF23234">
    <property type="entry name" value="WHD_4th_Lhr"/>
    <property type="match status" value="1"/>
</dbReference>
<dbReference type="CDD" id="cd18796">
    <property type="entry name" value="SF2_C_LHR"/>
    <property type="match status" value="1"/>
</dbReference>
<name>A0ABX8BKN3_9ACTN</name>
<reference evidence="12 13" key="1">
    <citation type="submission" date="2021-05" db="EMBL/GenBank/DDBJ databases">
        <title>Direct Submission.</title>
        <authorList>
            <person name="Li K."/>
            <person name="Gao J."/>
        </authorList>
    </citation>
    <scope>NUCLEOTIDE SEQUENCE [LARGE SCALE GENOMIC DNA]</scope>
    <source>
        <strain evidence="12 13">Mg02</strain>
    </source>
</reference>
<evidence type="ECO:0000256" key="2">
    <source>
        <dbReference type="ARBA" id="ARBA00022763"/>
    </source>
</evidence>
<keyword evidence="1" id="KW-0547">Nucleotide-binding</keyword>
<dbReference type="InterPro" id="IPR055369">
    <property type="entry name" value="WH2_Lhr"/>
</dbReference>
<evidence type="ECO:0000259" key="10">
    <source>
        <dbReference type="PROSITE" id="PS51192"/>
    </source>
</evidence>
<dbReference type="EMBL" id="CP074133">
    <property type="protein sequence ID" value="QUX21456.1"/>
    <property type="molecule type" value="Genomic_DNA"/>
</dbReference>
<keyword evidence="8" id="KW-0413">Isomerase</keyword>
<dbReference type="InterPro" id="IPR011545">
    <property type="entry name" value="DEAD/DEAH_box_helicase_dom"/>
</dbReference>
<accession>A0ABX8BKN3</accession>
<evidence type="ECO:0000256" key="9">
    <source>
        <dbReference type="SAM" id="MobiDB-lite"/>
    </source>
</evidence>
<evidence type="ECO:0000313" key="12">
    <source>
        <dbReference type="EMBL" id="QUX21456.1"/>
    </source>
</evidence>
<dbReference type="PROSITE" id="PS51192">
    <property type="entry name" value="HELICASE_ATP_BIND_1"/>
    <property type="match status" value="1"/>
</dbReference>
<dbReference type="InterPro" id="IPR055367">
    <property type="entry name" value="WH4_Lhr"/>
</dbReference>
<proteinExistence type="predicted"/>
<evidence type="ECO:0000256" key="6">
    <source>
        <dbReference type="ARBA" id="ARBA00023125"/>
    </source>
</evidence>
<organism evidence="12 13">
    <name type="scientific">Nocardiopsis changdeensis</name>
    <dbReference type="NCBI Taxonomy" id="2831969"/>
    <lineage>
        <taxon>Bacteria</taxon>
        <taxon>Bacillati</taxon>
        <taxon>Actinomycetota</taxon>
        <taxon>Actinomycetes</taxon>
        <taxon>Streptosporangiales</taxon>
        <taxon>Nocardiopsidaceae</taxon>
        <taxon>Nocardiopsis</taxon>
    </lineage>
</organism>
<dbReference type="SMART" id="SM00487">
    <property type="entry name" value="DEXDc"/>
    <property type="match status" value="1"/>
</dbReference>
<dbReference type="SMART" id="SM00490">
    <property type="entry name" value="HELICc"/>
    <property type="match status" value="1"/>
</dbReference>
<dbReference type="PROSITE" id="PS51194">
    <property type="entry name" value="HELICASE_CTER"/>
    <property type="match status" value="1"/>
</dbReference>
<keyword evidence="5" id="KW-0067">ATP-binding</keyword>
<evidence type="ECO:0000256" key="4">
    <source>
        <dbReference type="ARBA" id="ARBA00022806"/>
    </source>
</evidence>
<dbReference type="Proteomes" id="UP000676079">
    <property type="component" value="Chromosome"/>
</dbReference>
<keyword evidence="7" id="KW-0234">DNA repair</keyword>
<evidence type="ECO:0000259" key="11">
    <source>
        <dbReference type="PROSITE" id="PS51194"/>
    </source>
</evidence>
<evidence type="ECO:0000256" key="8">
    <source>
        <dbReference type="ARBA" id="ARBA00023235"/>
    </source>
</evidence>
<dbReference type="InterPro" id="IPR055368">
    <property type="entry name" value="WH3_Lhr"/>
</dbReference>
<evidence type="ECO:0000313" key="13">
    <source>
        <dbReference type="Proteomes" id="UP000676079"/>
    </source>
</evidence>
<feature type="domain" description="Helicase ATP-binding" evidence="10">
    <location>
        <begin position="30"/>
        <end position="223"/>
    </location>
</feature>
<dbReference type="RefSeq" id="WP_220562679.1">
    <property type="nucleotide sequence ID" value="NZ_CP074133.1"/>
</dbReference>
<keyword evidence="6" id="KW-0238">DNA-binding</keyword>
<dbReference type="PANTHER" id="PTHR47962:SF5">
    <property type="entry name" value="ATP-DEPENDENT HELICASE LHR-RELATED"/>
    <property type="match status" value="1"/>
</dbReference>
<dbReference type="GO" id="GO:0004386">
    <property type="term" value="F:helicase activity"/>
    <property type="evidence" value="ECO:0007669"/>
    <property type="project" value="UniProtKB-KW"/>
</dbReference>
<feature type="region of interest" description="Disordered" evidence="9">
    <location>
        <begin position="1369"/>
        <end position="1399"/>
    </location>
</feature>
<dbReference type="Pfam" id="PF19306">
    <property type="entry name" value="WHD_Lhr"/>
    <property type="match status" value="2"/>
</dbReference>
<evidence type="ECO:0000256" key="7">
    <source>
        <dbReference type="ARBA" id="ARBA00023204"/>
    </source>
</evidence>
<dbReference type="Pfam" id="PF00270">
    <property type="entry name" value="DEAD"/>
    <property type="match status" value="1"/>
</dbReference>
<feature type="region of interest" description="Disordered" evidence="9">
    <location>
        <begin position="577"/>
        <end position="636"/>
    </location>
</feature>
<dbReference type="InterPro" id="IPR052511">
    <property type="entry name" value="ATP-dep_Helicase"/>
</dbReference>
<dbReference type="Pfam" id="PF23236">
    <property type="entry name" value="WHD_2nd_Lhr"/>
    <property type="match status" value="1"/>
</dbReference>
<keyword evidence="2" id="KW-0227">DNA damage</keyword>
<dbReference type="Pfam" id="PF23235">
    <property type="entry name" value="WHD_3rd_Lhr"/>
    <property type="match status" value="1"/>
</dbReference>
<keyword evidence="4 12" id="KW-0347">Helicase</keyword>
<dbReference type="InterPro" id="IPR003593">
    <property type="entry name" value="AAA+_ATPase"/>
</dbReference>
<evidence type="ECO:0000256" key="1">
    <source>
        <dbReference type="ARBA" id="ARBA00022741"/>
    </source>
</evidence>
<dbReference type="InterPro" id="IPR027417">
    <property type="entry name" value="P-loop_NTPase"/>
</dbReference>
<feature type="domain" description="Helicase C-terminal" evidence="11">
    <location>
        <begin position="299"/>
        <end position="484"/>
    </location>
</feature>
<feature type="region of interest" description="Disordered" evidence="9">
    <location>
        <begin position="240"/>
        <end position="294"/>
    </location>
</feature>
<gene>
    <name evidence="12" type="ORF">KGD84_24040</name>
</gene>